<feature type="region of interest" description="Disordered" evidence="1">
    <location>
        <begin position="66"/>
        <end position="117"/>
    </location>
</feature>
<evidence type="ECO:0000313" key="4">
    <source>
        <dbReference type="EMBL" id="MBB4748661.1"/>
    </source>
</evidence>
<evidence type="ECO:0000313" key="3">
    <source>
        <dbReference type="EMBL" id="GIE37437.1"/>
    </source>
</evidence>
<evidence type="ECO:0000256" key="2">
    <source>
        <dbReference type="SAM" id="Phobius"/>
    </source>
</evidence>
<organism evidence="4 5">
    <name type="scientific">Actinoplanes lobatus</name>
    <dbReference type="NCBI Taxonomy" id="113568"/>
    <lineage>
        <taxon>Bacteria</taxon>
        <taxon>Bacillati</taxon>
        <taxon>Actinomycetota</taxon>
        <taxon>Actinomycetes</taxon>
        <taxon>Micromonosporales</taxon>
        <taxon>Micromonosporaceae</taxon>
        <taxon>Actinoplanes</taxon>
    </lineage>
</organism>
<evidence type="ECO:0000313" key="6">
    <source>
        <dbReference type="Proteomes" id="UP000631312"/>
    </source>
</evidence>
<reference evidence="4 5" key="1">
    <citation type="submission" date="2020-08" db="EMBL/GenBank/DDBJ databases">
        <title>Sequencing the genomes of 1000 actinobacteria strains.</title>
        <authorList>
            <person name="Klenk H.-P."/>
        </authorList>
    </citation>
    <scope>NUCLEOTIDE SEQUENCE [LARGE SCALE GENOMIC DNA]</scope>
    <source>
        <strain evidence="4 5">DSM 43150</strain>
    </source>
</reference>
<evidence type="ECO:0000313" key="5">
    <source>
        <dbReference type="Proteomes" id="UP000590511"/>
    </source>
</evidence>
<dbReference type="AlphaFoldDB" id="A0A7W7HDQ7"/>
<comment type="caution">
    <text evidence="4">The sequence shown here is derived from an EMBL/GenBank/DDBJ whole genome shotgun (WGS) entry which is preliminary data.</text>
</comment>
<reference evidence="3 6" key="2">
    <citation type="submission" date="2021-01" db="EMBL/GenBank/DDBJ databases">
        <title>Whole genome shotgun sequence of Actinoplanes lobatus NBRC 12513.</title>
        <authorList>
            <person name="Komaki H."/>
            <person name="Tamura T."/>
        </authorList>
    </citation>
    <scope>NUCLEOTIDE SEQUENCE [LARGE SCALE GENOMIC DNA]</scope>
    <source>
        <strain evidence="3 6">NBRC 12513</strain>
    </source>
</reference>
<dbReference type="Proteomes" id="UP000590511">
    <property type="component" value="Unassembled WGS sequence"/>
</dbReference>
<dbReference type="Proteomes" id="UP000631312">
    <property type="component" value="Unassembled WGS sequence"/>
</dbReference>
<gene>
    <name evidence="3" type="ORF">Alo02nite_03350</name>
    <name evidence="4" type="ORF">BJ964_002822</name>
</gene>
<dbReference type="EMBL" id="JACHNC010000001">
    <property type="protein sequence ID" value="MBB4748661.1"/>
    <property type="molecule type" value="Genomic_DNA"/>
</dbReference>
<proteinExistence type="predicted"/>
<keyword evidence="2" id="KW-0472">Membrane</keyword>
<feature type="compositionally biased region" description="Low complexity" evidence="1">
    <location>
        <begin position="68"/>
        <end position="80"/>
    </location>
</feature>
<keyword evidence="2" id="KW-1133">Transmembrane helix</keyword>
<name>A0A7W7HDQ7_9ACTN</name>
<keyword evidence="2" id="KW-0812">Transmembrane</keyword>
<feature type="compositionally biased region" description="Low complexity" evidence="1">
    <location>
        <begin position="87"/>
        <end position="111"/>
    </location>
</feature>
<dbReference type="EMBL" id="BOMP01000005">
    <property type="protein sequence ID" value="GIE37437.1"/>
    <property type="molecule type" value="Genomic_DNA"/>
</dbReference>
<feature type="transmembrane region" description="Helical" evidence="2">
    <location>
        <begin position="18"/>
        <end position="38"/>
    </location>
</feature>
<protein>
    <submittedName>
        <fullName evidence="4">Uncharacterized protein</fullName>
    </submittedName>
</protein>
<keyword evidence="6" id="KW-1185">Reference proteome</keyword>
<evidence type="ECO:0000256" key="1">
    <source>
        <dbReference type="SAM" id="MobiDB-lite"/>
    </source>
</evidence>
<sequence>MDVVFAVNNFGDTRSGGLAGPMGLFLIVLMCVATVLLIRNMNKRIRRLPDSFPPAGERDRVAQIARDAAGAGSSGAPAAAQVEPGRSETAAGAAEAEVAGVSEEQSGSVSGDGRERS</sequence>
<accession>A0A7W7HDQ7</accession>